<keyword evidence="2" id="KW-1185">Reference proteome</keyword>
<evidence type="ECO:0000313" key="2">
    <source>
        <dbReference type="Proteomes" id="UP000054498"/>
    </source>
</evidence>
<accession>A0A0D2J2C8</accession>
<evidence type="ECO:0000313" key="1">
    <source>
        <dbReference type="EMBL" id="KIY94127.1"/>
    </source>
</evidence>
<proteinExistence type="predicted"/>
<organism evidence="1 2">
    <name type="scientific">Monoraphidium neglectum</name>
    <dbReference type="NCBI Taxonomy" id="145388"/>
    <lineage>
        <taxon>Eukaryota</taxon>
        <taxon>Viridiplantae</taxon>
        <taxon>Chlorophyta</taxon>
        <taxon>core chlorophytes</taxon>
        <taxon>Chlorophyceae</taxon>
        <taxon>CS clade</taxon>
        <taxon>Sphaeropleales</taxon>
        <taxon>Selenastraceae</taxon>
        <taxon>Monoraphidium</taxon>
    </lineage>
</organism>
<gene>
    <name evidence="1" type="ORF">MNEG_13836</name>
</gene>
<dbReference type="AlphaFoldDB" id="A0A0D2J2C8"/>
<dbReference type="Proteomes" id="UP000054498">
    <property type="component" value="Unassembled WGS sequence"/>
</dbReference>
<dbReference type="RefSeq" id="XP_013893147.1">
    <property type="nucleotide sequence ID" value="XM_014037693.1"/>
</dbReference>
<dbReference type="GeneID" id="25731338"/>
<name>A0A0D2J2C8_9CHLO</name>
<feature type="non-terminal residue" evidence="1">
    <location>
        <position position="1"/>
    </location>
</feature>
<dbReference type="KEGG" id="mng:MNEG_13836"/>
<sequence>ERLAAAEALYEVLKGRNLSELARLNLERADGFGRALQHFSRVQGQLAAAVSDAWGAAAAAGGGGP</sequence>
<reference evidence="1 2" key="1">
    <citation type="journal article" date="2013" name="BMC Genomics">
        <title>Reconstruction of the lipid metabolism for the microalga Monoraphidium neglectum from its genome sequence reveals characteristics suitable for biofuel production.</title>
        <authorList>
            <person name="Bogen C."/>
            <person name="Al-Dilaimi A."/>
            <person name="Albersmeier A."/>
            <person name="Wichmann J."/>
            <person name="Grundmann M."/>
            <person name="Rupp O."/>
            <person name="Lauersen K.J."/>
            <person name="Blifernez-Klassen O."/>
            <person name="Kalinowski J."/>
            <person name="Goesmann A."/>
            <person name="Mussgnug J.H."/>
            <person name="Kruse O."/>
        </authorList>
    </citation>
    <scope>NUCLEOTIDE SEQUENCE [LARGE SCALE GENOMIC DNA]</scope>
    <source>
        <strain evidence="1 2">SAG 48.87</strain>
    </source>
</reference>
<dbReference type="EMBL" id="KK104296">
    <property type="protein sequence ID" value="KIY94127.1"/>
    <property type="molecule type" value="Genomic_DNA"/>
</dbReference>
<protein>
    <submittedName>
        <fullName evidence="1">Uncharacterized protein</fullName>
    </submittedName>
</protein>